<evidence type="ECO:0000256" key="2">
    <source>
        <dbReference type="SAM" id="Phobius"/>
    </source>
</evidence>
<feature type="transmembrane region" description="Helical" evidence="2">
    <location>
        <begin position="43"/>
        <end position="61"/>
    </location>
</feature>
<dbReference type="STRING" id="317577.GCA_000419625_02318"/>
<dbReference type="Proteomes" id="UP000259030">
    <property type="component" value="Chromosome"/>
</dbReference>
<keyword evidence="2" id="KW-0812">Transmembrane</keyword>
<organism evidence="3 4">
    <name type="scientific">Deinococcus ficus</name>
    <dbReference type="NCBI Taxonomy" id="317577"/>
    <lineage>
        <taxon>Bacteria</taxon>
        <taxon>Thermotogati</taxon>
        <taxon>Deinococcota</taxon>
        <taxon>Deinococci</taxon>
        <taxon>Deinococcales</taxon>
        <taxon>Deinococcaceae</taxon>
        <taxon>Deinococcus</taxon>
    </lineage>
</organism>
<name>A0A221SWB6_9DEIO</name>
<protein>
    <submittedName>
        <fullName evidence="3">Uncharacterized protein</fullName>
    </submittedName>
</protein>
<keyword evidence="4" id="KW-1185">Reference proteome</keyword>
<dbReference type="RefSeq" id="WP_027461698.1">
    <property type="nucleotide sequence ID" value="NZ_CP021081.1"/>
</dbReference>
<evidence type="ECO:0000256" key="1">
    <source>
        <dbReference type="SAM" id="MobiDB-lite"/>
    </source>
</evidence>
<feature type="region of interest" description="Disordered" evidence="1">
    <location>
        <begin position="1"/>
        <end position="37"/>
    </location>
</feature>
<accession>A0A221SWB6</accession>
<evidence type="ECO:0000313" key="4">
    <source>
        <dbReference type="Proteomes" id="UP000259030"/>
    </source>
</evidence>
<keyword evidence="2" id="KW-0472">Membrane</keyword>
<reference evidence="3 4" key="1">
    <citation type="submission" date="2017-05" db="EMBL/GenBank/DDBJ databases">
        <title>The complete genome sequence of Deinococcus ficus isolated from the rhizosphere of the Ficus religiosa L. in Taiwan.</title>
        <authorList>
            <person name="Wu K.-M."/>
            <person name="Liao T.-L."/>
            <person name="Liu Y.-M."/>
            <person name="Young C.-C."/>
            <person name="Tsai S.-F."/>
        </authorList>
    </citation>
    <scope>NUCLEOTIDE SEQUENCE [LARGE SCALE GENOMIC DNA]</scope>
    <source>
        <strain evidence="3 4">CC-FR2-10</strain>
    </source>
</reference>
<evidence type="ECO:0000313" key="3">
    <source>
        <dbReference type="EMBL" id="ASN80945.1"/>
    </source>
</evidence>
<sequence>MTVRTAPRRAAEASARVHLLRQDRSEPQDSEWTAPDLPPARRVGLVAAGVAALVVVGSWLAQLL</sequence>
<dbReference type="KEGG" id="dfc:DFI_07990"/>
<keyword evidence="2" id="KW-1133">Transmembrane helix</keyword>
<dbReference type="EMBL" id="CP021081">
    <property type="protein sequence ID" value="ASN80945.1"/>
    <property type="molecule type" value="Genomic_DNA"/>
</dbReference>
<proteinExistence type="predicted"/>
<dbReference type="AlphaFoldDB" id="A0A221SWB6"/>
<gene>
    <name evidence="3" type="ORF">DFI_07990</name>
</gene>